<evidence type="ECO:0000256" key="9">
    <source>
        <dbReference type="ARBA" id="ARBA00023128"/>
    </source>
</evidence>
<dbReference type="EMBL" id="GQ368660">
    <property type="protein sequence ID" value="ACU00317.1"/>
    <property type="molecule type" value="Genomic_DNA"/>
</dbReference>
<dbReference type="AlphaFoldDB" id="C9DHH7"/>
<evidence type="ECO:0000313" key="14">
    <source>
        <dbReference type="EMBL" id="ACU00317.1"/>
    </source>
</evidence>
<name>C9DHH7_PSEAX</name>
<sequence>MPQLNPSPWLAILLTSWMIFLLFMMTKTMYFKDTNHPTTPMSKKLSTKPWNWPWF</sequence>
<keyword evidence="8 12" id="KW-0406">Ion transport</keyword>
<evidence type="ECO:0000256" key="10">
    <source>
        <dbReference type="ARBA" id="ARBA00023136"/>
    </source>
</evidence>
<dbReference type="PANTHER" id="PTHR39937">
    <property type="entry name" value="ATP SYNTHASE PROTEIN 8"/>
    <property type="match status" value="1"/>
</dbReference>
<keyword evidence="9 12" id="KW-0496">Mitochondrion</keyword>
<organism evidence="14">
    <name type="scientific">Pseudobranchus axanthus</name>
    <name type="common">Narrow-striped dwarf siren</name>
    <dbReference type="NCBI Taxonomy" id="307979"/>
    <lineage>
        <taxon>Eukaryota</taxon>
        <taxon>Metazoa</taxon>
        <taxon>Chordata</taxon>
        <taxon>Craniata</taxon>
        <taxon>Vertebrata</taxon>
        <taxon>Euteleostomi</taxon>
        <taxon>Amphibia</taxon>
        <taxon>Batrachia</taxon>
        <taxon>Caudata</taxon>
        <taxon>Sirenoidea</taxon>
        <taxon>Sirenidae</taxon>
        <taxon>Pseudobranchus</taxon>
    </lineage>
</organism>
<dbReference type="InterPro" id="IPR001421">
    <property type="entry name" value="ATP8_metazoa"/>
</dbReference>
<protein>
    <recommendedName>
        <fullName evidence="12">ATP synthase complex subunit 8</fullName>
    </recommendedName>
</protein>
<dbReference type="GO" id="GO:0015078">
    <property type="term" value="F:proton transmembrane transporter activity"/>
    <property type="evidence" value="ECO:0007669"/>
    <property type="project" value="InterPro"/>
</dbReference>
<evidence type="ECO:0000256" key="4">
    <source>
        <dbReference type="ARBA" id="ARBA00022547"/>
    </source>
</evidence>
<evidence type="ECO:0000256" key="5">
    <source>
        <dbReference type="ARBA" id="ARBA00022692"/>
    </source>
</evidence>
<dbReference type="InterPro" id="IPR050635">
    <property type="entry name" value="ATPase_protein_8"/>
</dbReference>
<comment type="similarity">
    <text evidence="2 12">Belongs to the ATPase protein 8 family.</text>
</comment>
<keyword evidence="5 12" id="KW-0812">Transmembrane</keyword>
<dbReference type="Pfam" id="PF00895">
    <property type="entry name" value="ATP-synt_8"/>
    <property type="match status" value="1"/>
</dbReference>
<keyword evidence="11" id="KW-0066">ATP synthesis</keyword>
<evidence type="ECO:0000256" key="12">
    <source>
        <dbReference type="RuleBase" id="RU003661"/>
    </source>
</evidence>
<proteinExistence type="inferred from homology"/>
<evidence type="ECO:0000256" key="11">
    <source>
        <dbReference type="ARBA" id="ARBA00023310"/>
    </source>
</evidence>
<evidence type="ECO:0000256" key="3">
    <source>
        <dbReference type="ARBA" id="ARBA00022448"/>
    </source>
</evidence>
<keyword evidence="4 12" id="KW-0138">CF(0)</keyword>
<reference evidence="14" key="1">
    <citation type="journal article" date="2009" name="Mol. Phylogenet. Evol.">
        <title>Higher-level salamander relationships and divergence dates inferred from complete mitochondrial genomes.</title>
        <authorList>
            <person name="Zhang P."/>
            <person name="Wake D.B."/>
        </authorList>
    </citation>
    <scope>NUCLEOTIDE SEQUENCE</scope>
</reference>
<comment type="subcellular location">
    <subcellularLocation>
        <location evidence="1 12">Mitochondrion membrane</location>
        <topology evidence="1 12">Single-pass membrane protein</topology>
    </subcellularLocation>
</comment>
<dbReference type="GO" id="GO:0031966">
    <property type="term" value="C:mitochondrial membrane"/>
    <property type="evidence" value="ECO:0007669"/>
    <property type="project" value="UniProtKB-SubCell"/>
</dbReference>
<keyword evidence="6 12" id="KW-0375">Hydrogen ion transport</keyword>
<feature type="transmembrane region" description="Helical" evidence="13">
    <location>
        <begin position="6"/>
        <end position="25"/>
    </location>
</feature>
<dbReference type="GO" id="GO:0045259">
    <property type="term" value="C:proton-transporting ATP synthase complex"/>
    <property type="evidence" value="ECO:0007669"/>
    <property type="project" value="UniProtKB-KW"/>
</dbReference>
<dbReference type="GO" id="GO:0015986">
    <property type="term" value="P:proton motive force-driven ATP synthesis"/>
    <property type="evidence" value="ECO:0007669"/>
    <property type="project" value="InterPro"/>
</dbReference>
<accession>C9DHH7</accession>
<dbReference type="PANTHER" id="PTHR39937:SF1">
    <property type="entry name" value="ATP SYNTHASE PROTEIN 8"/>
    <property type="match status" value="1"/>
</dbReference>
<evidence type="ECO:0000256" key="6">
    <source>
        <dbReference type="ARBA" id="ARBA00022781"/>
    </source>
</evidence>
<keyword evidence="10 13" id="KW-0472">Membrane</keyword>
<evidence type="ECO:0000256" key="8">
    <source>
        <dbReference type="ARBA" id="ARBA00023065"/>
    </source>
</evidence>
<keyword evidence="7 13" id="KW-1133">Transmembrane helix</keyword>
<evidence type="ECO:0000256" key="1">
    <source>
        <dbReference type="ARBA" id="ARBA00004304"/>
    </source>
</evidence>
<keyword evidence="3 12" id="KW-0813">Transport</keyword>
<evidence type="ECO:0000256" key="13">
    <source>
        <dbReference type="SAM" id="Phobius"/>
    </source>
</evidence>
<evidence type="ECO:0000256" key="7">
    <source>
        <dbReference type="ARBA" id="ARBA00022989"/>
    </source>
</evidence>
<geneLocation type="mitochondrion" evidence="14"/>
<evidence type="ECO:0000256" key="2">
    <source>
        <dbReference type="ARBA" id="ARBA00008892"/>
    </source>
</evidence>
<gene>
    <name evidence="14" type="primary">ATP8</name>
</gene>